<dbReference type="Pfam" id="PF07729">
    <property type="entry name" value="FCD"/>
    <property type="match status" value="1"/>
</dbReference>
<feature type="domain" description="HTH gntR-type" evidence="4">
    <location>
        <begin position="35"/>
        <end position="102"/>
    </location>
</feature>
<dbReference type="Gene3D" id="1.20.120.530">
    <property type="entry name" value="GntR ligand-binding domain-like"/>
    <property type="match status" value="1"/>
</dbReference>
<reference evidence="5 6" key="2">
    <citation type="journal article" date="2017" name="Genome Announc.">
        <title>Draft genome sequence of Aquitalea magnusonii strain H3, a plant growth-promoting bacterium of duckweed Lemna minor.</title>
        <authorList>
            <person name="Ishizawa H."/>
            <person name="Kuroda M."/>
            <person name="Ike M."/>
        </authorList>
    </citation>
    <scope>NUCLEOTIDE SEQUENCE [LARGE SCALE GENOMIC DNA]</scope>
    <source>
        <strain evidence="5 6">H3</strain>
    </source>
</reference>
<dbReference type="SMART" id="SM00345">
    <property type="entry name" value="HTH_GNTR"/>
    <property type="match status" value="1"/>
</dbReference>
<keyword evidence="3" id="KW-0804">Transcription</keyword>
<dbReference type="PROSITE" id="PS50949">
    <property type="entry name" value="HTH_GNTR"/>
    <property type="match status" value="1"/>
</dbReference>
<evidence type="ECO:0000313" key="6">
    <source>
        <dbReference type="Proteomes" id="UP000198290"/>
    </source>
</evidence>
<dbReference type="InterPro" id="IPR036388">
    <property type="entry name" value="WH-like_DNA-bd_sf"/>
</dbReference>
<dbReference type="SMART" id="SM00895">
    <property type="entry name" value="FCD"/>
    <property type="match status" value="1"/>
</dbReference>
<dbReference type="SUPFAM" id="SSF48008">
    <property type="entry name" value="GntR ligand-binding domain-like"/>
    <property type="match status" value="1"/>
</dbReference>
<dbReference type="InterPro" id="IPR008920">
    <property type="entry name" value="TF_FadR/GntR_C"/>
</dbReference>
<dbReference type="KEGG" id="amah:DLM_3050"/>
<dbReference type="Pfam" id="PF00392">
    <property type="entry name" value="GntR"/>
    <property type="match status" value="1"/>
</dbReference>
<evidence type="ECO:0000256" key="2">
    <source>
        <dbReference type="ARBA" id="ARBA00023125"/>
    </source>
</evidence>
<dbReference type="AlphaFoldDB" id="A0A3G9GFL1"/>
<evidence type="ECO:0000259" key="4">
    <source>
        <dbReference type="PROSITE" id="PS50949"/>
    </source>
</evidence>
<dbReference type="InterPro" id="IPR036390">
    <property type="entry name" value="WH_DNA-bd_sf"/>
</dbReference>
<keyword evidence="1" id="KW-0805">Transcription regulation</keyword>
<dbReference type="PANTHER" id="PTHR43537:SF53">
    <property type="entry name" value="HTH-TYPE TRANSCRIPTIONAL REPRESSOR NANR"/>
    <property type="match status" value="1"/>
</dbReference>
<gene>
    <name evidence="5" type="ORF">DLM_3050</name>
</gene>
<dbReference type="GO" id="GO:0003677">
    <property type="term" value="F:DNA binding"/>
    <property type="evidence" value="ECO:0007669"/>
    <property type="project" value="UniProtKB-KW"/>
</dbReference>
<name>A0A3G9GFL1_9NEIS</name>
<dbReference type="EMBL" id="AP018823">
    <property type="protein sequence ID" value="BBF86648.1"/>
    <property type="molecule type" value="Genomic_DNA"/>
</dbReference>
<reference evidence="6" key="3">
    <citation type="journal article" date="2017" name="Plant Physiol. Biochem.">
        <title>Differential oxidative and antioxidative response of duckweed Lemna minor toward plant growth promoting/inhibiting bacteria.</title>
        <authorList>
            <person name="Ishizawa H."/>
            <person name="Kuroda M."/>
            <person name="Morikawa M."/>
            <person name="Ike M."/>
        </authorList>
    </citation>
    <scope>NUCLEOTIDE SEQUENCE [LARGE SCALE GENOMIC DNA]</scope>
    <source>
        <strain evidence="6">H3</strain>
    </source>
</reference>
<dbReference type="SUPFAM" id="SSF46785">
    <property type="entry name" value="Winged helix' DNA-binding domain"/>
    <property type="match status" value="1"/>
</dbReference>
<sequence>MEIEKMNNHQWPVQEDEEVMVAPPASSLCYEGQPPGEVERLYLEIFDAVIDQRLRPGVKLTEAVLCDVFSCSRSTVRAALAQLQHDKIVELQPNRGAFVAQPDIKETRDVFEARRMVEAAILDKLLSLPDLPDRLQQLWQMVRQERAAFERQDRVSWIRLSNAFHVQLVRLAENEVLAELMNSLCSRTSLIIALYDKPGCSACSFDEHEQILQQLSKGDREGAQQAMRQHLQDCEQRMHFADRNIPDPWTMFHRQL</sequence>
<dbReference type="GO" id="GO:0003700">
    <property type="term" value="F:DNA-binding transcription factor activity"/>
    <property type="evidence" value="ECO:0007669"/>
    <property type="project" value="InterPro"/>
</dbReference>
<evidence type="ECO:0000256" key="1">
    <source>
        <dbReference type="ARBA" id="ARBA00023015"/>
    </source>
</evidence>
<organism evidence="5 6">
    <name type="scientific">Aquitalea magnusonii</name>
    <dbReference type="NCBI Taxonomy" id="332411"/>
    <lineage>
        <taxon>Bacteria</taxon>
        <taxon>Pseudomonadati</taxon>
        <taxon>Pseudomonadota</taxon>
        <taxon>Betaproteobacteria</taxon>
        <taxon>Neisseriales</taxon>
        <taxon>Chromobacteriaceae</taxon>
        <taxon>Aquitalea</taxon>
    </lineage>
</organism>
<proteinExistence type="predicted"/>
<protein>
    <submittedName>
        <fullName evidence="5">Transcriptional regulator, GntR family</fullName>
    </submittedName>
</protein>
<dbReference type="CDD" id="cd07377">
    <property type="entry name" value="WHTH_GntR"/>
    <property type="match status" value="1"/>
</dbReference>
<dbReference type="Proteomes" id="UP000198290">
    <property type="component" value="Chromosome"/>
</dbReference>
<evidence type="ECO:0000256" key="3">
    <source>
        <dbReference type="ARBA" id="ARBA00023163"/>
    </source>
</evidence>
<reference evidence="6" key="1">
    <citation type="journal article" date="2017" name="Biotechnol. Biofuels">
        <title>Evaluation of environmental bacterial communities as a factor affecting the growth of duckweed Lemna minor.</title>
        <authorList>
            <person name="Ishizawa H."/>
            <person name="Kuroda M."/>
            <person name="Morikawa M."/>
            <person name="Ike M."/>
        </authorList>
    </citation>
    <scope>NUCLEOTIDE SEQUENCE [LARGE SCALE GENOMIC DNA]</scope>
    <source>
        <strain evidence="6">H3</strain>
    </source>
</reference>
<dbReference type="InterPro" id="IPR000524">
    <property type="entry name" value="Tscrpt_reg_HTH_GntR"/>
</dbReference>
<keyword evidence="2" id="KW-0238">DNA-binding</keyword>
<dbReference type="Gene3D" id="1.10.10.10">
    <property type="entry name" value="Winged helix-like DNA-binding domain superfamily/Winged helix DNA-binding domain"/>
    <property type="match status" value="1"/>
</dbReference>
<accession>A0A3G9GFL1</accession>
<dbReference type="InterPro" id="IPR011711">
    <property type="entry name" value="GntR_C"/>
</dbReference>
<dbReference type="PANTHER" id="PTHR43537">
    <property type="entry name" value="TRANSCRIPTIONAL REGULATOR, GNTR FAMILY"/>
    <property type="match status" value="1"/>
</dbReference>
<evidence type="ECO:0000313" key="5">
    <source>
        <dbReference type="EMBL" id="BBF86648.1"/>
    </source>
</evidence>
<keyword evidence="6" id="KW-1185">Reference proteome</keyword>